<dbReference type="AlphaFoldDB" id="U2DEQ5"/>
<comment type="caution">
    <text evidence="1">The sequence shown here is derived from an EMBL/GenBank/DDBJ whole genome shotgun (WGS) entry which is preliminary data.</text>
</comment>
<dbReference type="Proteomes" id="UP000003861">
    <property type="component" value="Unassembled WGS sequence"/>
</dbReference>
<protein>
    <submittedName>
        <fullName evidence="1">Uncharacterized protein</fullName>
    </submittedName>
</protein>
<proteinExistence type="predicted"/>
<gene>
    <name evidence="1" type="ORF">HLRTI_003460</name>
</gene>
<evidence type="ECO:0000313" key="1">
    <source>
        <dbReference type="EMBL" id="ERJ04582.1"/>
    </source>
</evidence>
<name>U2DEQ5_9EURY</name>
<reference evidence="1 2" key="2">
    <citation type="journal article" date="2013" name="PLoS ONE">
        <title>INDIGO - INtegrated Data Warehouse of MIcrobial GenOmes with Examples from the Red Sea Extremophiles.</title>
        <authorList>
            <person name="Alam I."/>
            <person name="Antunes A."/>
            <person name="Kamau A.A."/>
            <person name="Ba Alawi W."/>
            <person name="Kalkatawi M."/>
            <person name="Stingl U."/>
            <person name="Bajic V.B."/>
        </authorList>
    </citation>
    <scope>NUCLEOTIDE SEQUENCE [LARGE SCALE GENOMIC DNA]</scope>
    <source>
        <strain evidence="1 2">SARL4B</strain>
    </source>
</reference>
<reference evidence="1 2" key="1">
    <citation type="journal article" date="2011" name="J. Bacteriol.">
        <title>Genome sequence of Halorhabdus tiamatea, the first archaeon isolated from a deep-sea anoxic brine lake.</title>
        <authorList>
            <person name="Antunes A."/>
            <person name="Alam I."/>
            <person name="Bajic V.B."/>
            <person name="Stingl U."/>
        </authorList>
    </citation>
    <scope>NUCLEOTIDE SEQUENCE [LARGE SCALE GENOMIC DNA]</scope>
    <source>
        <strain evidence="1 2">SARL4B</strain>
    </source>
</reference>
<accession>U2DEQ5</accession>
<evidence type="ECO:0000313" key="2">
    <source>
        <dbReference type="Proteomes" id="UP000003861"/>
    </source>
</evidence>
<organism evidence="1 2">
    <name type="scientific">Halorhabdus tiamatea SARL4B</name>
    <dbReference type="NCBI Taxonomy" id="1033806"/>
    <lineage>
        <taxon>Archaea</taxon>
        <taxon>Methanobacteriati</taxon>
        <taxon>Methanobacteriota</taxon>
        <taxon>Stenosarchaea group</taxon>
        <taxon>Halobacteria</taxon>
        <taxon>Halobacteriales</taxon>
        <taxon>Haloarculaceae</taxon>
        <taxon>Halorhabdus</taxon>
    </lineage>
</organism>
<sequence length="29" mass="3063">MSNDTLEEAYDGVDEAYVLLAEGDTGGVE</sequence>
<dbReference type="EMBL" id="AFNT02000069">
    <property type="protein sequence ID" value="ERJ04582.1"/>
    <property type="molecule type" value="Genomic_DNA"/>
</dbReference>